<proteinExistence type="predicted"/>
<organism evidence="3">
    <name type="scientific">Thelazia callipaeda</name>
    <name type="common">Oriental eyeworm</name>
    <name type="synonym">Parasitic nematode</name>
    <dbReference type="NCBI Taxonomy" id="103827"/>
    <lineage>
        <taxon>Eukaryota</taxon>
        <taxon>Metazoa</taxon>
        <taxon>Ecdysozoa</taxon>
        <taxon>Nematoda</taxon>
        <taxon>Chromadorea</taxon>
        <taxon>Rhabditida</taxon>
        <taxon>Spirurina</taxon>
        <taxon>Spiruromorpha</taxon>
        <taxon>Thelazioidea</taxon>
        <taxon>Thelaziidae</taxon>
        <taxon>Thelazia</taxon>
    </lineage>
</organism>
<name>A0A0N5CTX1_THECL</name>
<reference evidence="1 2" key="2">
    <citation type="submission" date="2018-11" db="EMBL/GenBank/DDBJ databases">
        <authorList>
            <consortium name="Pathogen Informatics"/>
        </authorList>
    </citation>
    <scope>NUCLEOTIDE SEQUENCE [LARGE SCALE GENOMIC DNA]</scope>
</reference>
<dbReference type="WBParaSite" id="TCLT_0000368301-mRNA-1">
    <property type="protein sequence ID" value="TCLT_0000368301-mRNA-1"/>
    <property type="gene ID" value="TCLT_0000368301"/>
</dbReference>
<dbReference type="AlphaFoldDB" id="A0A0N5CTX1"/>
<dbReference type="OrthoDB" id="418445at2759"/>
<dbReference type="Proteomes" id="UP000276776">
    <property type="component" value="Unassembled WGS sequence"/>
</dbReference>
<evidence type="ECO:0000313" key="2">
    <source>
        <dbReference type="Proteomes" id="UP000276776"/>
    </source>
</evidence>
<reference evidence="3" key="1">
    <citation type="submission" date="2017-02" db="UniProtKB">
        <authorList>
            <consortium name="WormBaseParasite"/>
        </authorList>
    </citation>
    <scope>IDENTIFICATION</scope>
</reference>
<evidence type="ECO:0000313" key="3">
    <source>
        <dbReference type="WBParaSite" id="TCLT_0000368301-mRNA-1"/>
    </source>
</evidence>
<dbReference type="STRING" id="103827.A0A0N5CTX1"/>
<accession>A0A0N5CTX1</accession>
<keyword evidence="2" id="KW-1185">Reference proteome</keyword>
<gene>
    <name evidence="1" type="ORF">TCLT_LOCUS3672</name>
</gene>
<dbReference type="EMBL" id="UYYF01002196">
    <property type="protein sequence ID" value="VDN00339.1"/>
    <property type="molecule type" value="Genomic_DNA"/>
</dbReference>
<sequence length="94" mass="10776">MEQWKTMLGSNPDSSSAEETCVRHVIPLISTVTRHISNSDTAYARDIPWKKRTGRGYANDLMFRDLRHFTLANKKCFTRTMARLVGVDSSLERT</sequence>
<protein>
    <submittedName>
        <fullName evidence="1 3">Uncharacterized protein</fullName>
    </submittedName>
</protein>
<evidence type="ECO:0000313" key="1">
    <source>
        <dbReference type="EMBL" id="VDN00339.1"/>
    </source>
</evidence>